<dbReference type="EMBL" id="KZ678381">
    <property type="protein sequence ID" value="PSS00766.1"/>
    <property type="molecule type" value="Genomic_DNA"/>
</dbReference>
<accession>A0A2T3AJL5</accession>
<gene>
    <name evidence="2" type="ORF">BD289DRAFT_423261</name>
</gene>
<evidence type="ECO:0000256" key="1">
    <source>
        <dbReference type="SAM" id="SignalP"/>
    </source>
</evidence>
<evidence type="ECO:0000313" key="2">
    <source>
        <dbReference type="EMBL" id="PSS00766.1"/>
    </source>
</evidence>
<name>A0A2T3AJL5_9PEZI</name>
<proteinExistence type="predicted"/>
<organism evidence="2 3">
    <name type="scientific">Coniella lustricola</name>
    <dbReference type="NCBI Taxonomy" id="2025994"/>
    <lineage>
        <taxon>Eukaryota</taxon>
        <taxon>Fungi</taxon>
        <taxon>Dikarya</taxon>
        <taxon>Ascomycota</taxon>
        <taxon>Pezizomycotina</taxon>
        <taxon>Sordariomycetes</taxon>
        <taxon>Sordariomycetidae</taxon>
        <taxon>Diaporthales</taxon>
        <taxon>Schizoparmaceae</taxon>
        <taxon>Coniella</taxon>
    </lineage>
</organism>
<protein>
    <recommendedName>
        <fullName evidence="4">Secreted protein</fullName>
    </recommendedName>
</protein>
<keyword evidence="3" id="KW-1185">Reference proteome</keyword>
<evidence type="ECO:0000313" key="3">
    <source>
        <dbReference type="Proteomes" id="UP000241462"/>
    </source>
</evidence>
<feature type="signal peptide" evidence="1">
    <location>
        <begin position="1"/>
        <end position="17"/>
    </location>
</feature>
<reference evidence="2 3" key="1">
    <citation type="journal article" date="2018" name="Mycol. Prog.">
        <title>Coniella lustricola, a new species from submerged detritus.</title>
        <authorList>
            <person name="Raudabaugh D.B."/>
            <person name="Iturriaga T."/>
            <person name="Carver A."/>
            <person name="Mondo S."/>
            <person name="Pangilinan J."/>
            <person name="Lipzen A."/>
            <person name="He G."/>
            <person name="Amirebrahimi M."/>
            <person name="Grigoriev I.V."/>
            <person name="Miller A.N."/>
        </authorList>
    </citation>
    <scope>NUCLEOTIDE SEQUENCE [LARGE SCALE GENOMIC DNA]</scope>
    <source>
        <strain evidence="2 3">B22-T-1</strain>
    </source>
</reference>
<keyword evidence="1" id="KW-0732">Signal</keyword>
<dbReference type="AlphaFoldDB" id="A0A2T3AJL5"/>
<evidence type="ECO:0008006" key="4">
    <source>
        <dbReference type="Google" id="ProtNLM"/>
    </source>
</evidence>
<feature type="chain" id="PRO_5015697380" description="Secreted protein" evidence="1">
    <location>
        <begin position="18"/>
        <end position="84"/>
    </location>
</feature>
<sequence>MLRFVLHVCLMPSGLICQAVMTYVDSHTKRQIQAVNIQNRQFDLCSSQMCVRLVSCFSCQSFGHSASSRFYLSGPMKRFAARSG</sequence>
<dbReference type="Proteomes" id="UP000241462">
    <property type="component" value="Unassembled WGS sequence"/>
</dbReference>
<dbReference type="InParanoid" id="A0A2T3AJL5"/>